<dbReference type="Pfam" id="PF00916">
    <property type="entry name" value="Sulfate_transp"/>
    <property type="match status" value="1"/>
</dbReference>
<feature type="transmembrane region" description="Helical" evidence="5">
    <location>
        <begin position="67"/>
        <end position="87"/>
    </location>
</feature>
<sequence>MTREAPLRPSASRGGARAFFPPLQWLRDCSLPSLRSDLVAGVTLAAYALPVALAYATLVGLPQQMGVYGHMLGGLGCALLCFLAWALRLSVLTKLISDSILIGFKAGRSADGDVRLRRRLLRPDQAPLGPGLPLAHRIRSQRHGREQLIPTRRPSTEAG</sequence>
<keyword evidence="8" id="KW-1185">Reference proteome</keyword>
<evidence type="ECO:0000313" key="8">
    <source>
        <dbReference type="Proteomes" id="UP000245765"/>
    </source>
</evidence>
<feature type="transmembrane region" description="Helical" evidence="5">
    <location>
        <begin position="38"/>
        <end position="61"/>
    </location>
</feature>
<dbReference type="Proteomes" id="UP000245765">
    <property type="component" value="Unassembled WGS sequence"/>
</dbReference>
<keyword evidence="2 5" id="KW-0812">Transmembrane</keyword>
<accession>A0A317FC62</accession>
<protein>
    <recommendedName>
        <fullName evidence="6">SLC26A/SulP transporter domain-containing protein</fullName>
    </recommendedName>
</protein>
<evidence type="ECO:0000256" key="2">
    <source>
        <dbReference type="ARBA" id="ARBA00022692"/>
    </source>
</evidence>
<evidence type="ECO:0000256" key="4">
    <source>
        <dbReference type="ARBA" id="ARBA00023136"/>
    </source>
</evidence>
<evidence type="ECO:0000256" key="1">
    <source>
        <dbReference type="ARBA" id="ARBA00004141"/>
    </source>
</evidence>
<comment type="caution">
    <text evidence="7">The sequence shown here is derived from an EMBL/GenBank/DDBJ whole genome shotgun (WGS) entry which is preliminary data.</text>
</comment>
<dbReference type="PANTHER" id="PTHR11814">
    <property type="entry name" value="SULFATE TRANSPORTER"/>
    <property type="match status" value="1"/>
</dbReference>
<feature type="domain" description="SLC26A/SulP transporter" evidence="6">
    <location>
        <begin position="34"/>
        <end position="79"/>
    </location>
</feature>
<dbReference type="InterPro" id="IPR011547">
    <property type="entry name" value="SLC26A/SulP_dom"/>
</dbReference>
<dbReference type="AlphaFoldDB" id="A0A317FC62"/>
<evidence type="ECO:0000313" key="7">
    <source>
        <dbReference type="EMBL" id="PWS36083.1"/>
    </source>
</evidence>
<name>A0A317FC62_9PROT</name>
<evidence type="ECO:0000256" key="5">
    <source>
        <dbReference type="SAM" id="Phobius"/>
    </source>
</evidence>
<dbReference type="GO" id="GO:0055085">
    <property type="term" value="P:transmembrane transport"/>
    <property type="evidence" value="ECO:0007669"/>
    <property type="project" value="InterPro"/>
</dbReference>
<evidence type="ECO:0000259" key="6">
    <source>
        <dbReference type="Pfam" id="PF00916"/>
    </source>
</evidence>
<keyword evidence="4 5" id="KW-0472">Membrane</keyword>
<dbReference type="InterPro" id="IPR001902">
    <property type="entry name" value="SLC26A/SulP_fam"/>
</dbReference>
<organism evidence="7 8">
    <name type="scientific">Falsiroseomonas bella</name>
    <dbReference type="NCBI Taxonomy" id="2184016"/>
    <lineage>
        <taxon>Bacteria</taxon>
        <taxon>Pseudomonadati</taxon>
        <taxon>Pseudomonadota</taxon>
        <taxon>Alphaproteobacteria</taxon>
        <taxon>Acetobacterales</taxon>
        <taxon>Roseomonadaceae</taxon>
        <taxon>Falsiroseomonas</taxon>
    </lineage>
</organism>
<evidence type="ECO:0000256" key="3">
    <source>
        <dbReference type="ARBA" id="ARBA00022989"/>
    </source>
</evidence>
<proteinExistence type="predicted"/>
<keyword evidence="3 5" id="KW-1133">Transmembrane helix</keyword>
<comment type="subcellular location">
    <subcellularLocation>
        <location evidence="1">Membrane</location>
        <topology evidence="1">Multi-pass membrane protein</topology>
    </subcellularLocation>
</comment>
<gene>
    <name evidence="7" type="ORF">DFH01_12815</name>
</gene>
<dbReference type="GO" id="GO:0016020">
    <property type="term" value="C:membrane"/>
    <property type="evidence" value="ECO:0007669"/>
    <property type="project" value="UniProtKB-SubCell"/>
</dbReference>
<dbReference type="EMBL" id="QGNA01000003">
    <property type="protein sequence ID" value="PWS36083.1"/>
    <property type="molecule type" value="Genomic_DNA"/>
</dbReference>
<reference evidence="8" key="1">
    <citation type="submission" date="2018-05" db="EMBL/GenBank/DDBJ databases">
        <authorList>
            <person name="Du Z."/>
            <person name="Wang X."/>
        </authorList>
    </citation>
    <scope>NUCLEOTIDE SEQUENCE [LARGE SCALE GENOMIC DNA]</scope>
    <source>
        <strain evidence="8">CQN31</strain>
    </source>
</reference>